<dbReference type="GO" id="GO:0003677">
    <property type="term" value="F:DNA binding"/>
    <property type="evidence" value="ECO:0007669"/>
    <property type="project" value="UniProtKB-KW"/>
</dbReference>
<protein>
    <submittedName>
        <fullName evidence="5">Putative transcriptional regulator, GntR family</fullName>
    </submittedName>
</protein>
<dbReference type="PANTHER" id="PTHR43537">
    <property type="entry name" value="TRANSCRIPTIONAL REGULATOR, GNTR FAMILY"/>
    <property type="match status" value="1"/>
</dbReference>
<reference evidence="5 6" key="1">
    <citation type="journal article" date="2008" name="Appl. Environ. Microbiol.">
        <title>Genomic insights into Mn(II) oxidation by the marine alphaproteobacterium Aurantimonas sp. strain SI85-9A1.</title>
        <authorList>
            <person name="Dick G.J."/>
            <person name="Podell S."/>
            <person name="Johnson H.A."/>
            <person name="Rivera-Espinoza Y."/>
            <person name="Bernier-Latmani R."/>
            <person name="McCarthy J.K."/>
            <person name="Torpey J.W."/>
            <person name="Clement B.G."/>
            <person name="Gaasterland T."/>
            <person name="Tebo B.M."/>
        </authorList>
    </citation>
    <scope>NUCLEOTIDE SEQUENCE [LARGE SCALE GENOMIC DNA]</scope>
    <source>
        <strain evidence="5 6">SI85-9A1</strain>
    </source>
</reference>
<organism evidence="5 6">
    <name type="scientific">Aurantimonas manganoxydans (strain ATCC BAA-1229 / DSM 21871 / SI85-9A1)</name>
    <dbReference type="NCBI Taxonomy" id="287752"/>
    <lineage>
        <taxon>Bacteria</taxon>
        <taxon>Pseudomonadati</taxon>
        <taxon>Pseudomonadota</taxon>
        <taxon>Alphaproteobacteria</taxon>
        <taxon>Hyphomicrobiales</taxon>
        <taxon>Aurantimonadaceae</taxon>
        <taxon>Aurantimonas</taxon>
    </lineage>
</organism>
<proteinExistence type="predicted"/>
<dbReference type="InterPro" id="IPR011711">
    <property type="entry name" value="GntR_C"/>
</dbReference>
<dbReference type="InterPro" id="IPR008920">
    <property type="entry name" value="TF_FadR/GntR_C"/>
</dbReference>
<keyword evidence="1" id="KW-0805">Transcription regulation</keyword>
<dbReference type="Gene3D" id="1.10.10.10">
    <property type="entry name" value="Winged helix-like DNA-binding domain superfamily/Winged helix DNA-binding domain"/>
    <property type="match status" value="1"/>
</dbReference>
<dbReference type="SUPFAM" id="SSF48008">
    <property type="entry name" value="GntR ligand-binding domain-like"/>
    <property type="match status" value="1"/>
</dbReference>
<gene>
    <name evidence="5" type="ORF">SI859A1_02727</name>
</gene>
<dbReference type="Pfam" id="PF00392">
    <property type="entry name" value="GntR"/>
    <property type="match status" value="1"/>
</dbReference>
<dbReference type="Pfam" id="PF07729">
    <property type="entry name" value="FCD"/>
    <property type="match status" value="1"/>
</dbReference>
<dbReference type="HOGENOM" id="CLU_017584_5_2_5"/>
<dbReference type="SMART" id="SM00895">
    <property type="entry name" value="FCD"/>
    <property type="match status" value="1"/>
</dbReference>
<dbReference type="InterPro" id="IPR036388">
    <property type="entry name" value="WH-like_DNA-bd_sf"/>
</dbReference>
<dbReference type="InterPro" id="IPR036390">
    <property type="entry name" value="WH_DNA-bd_sf"/>
</dbReference>
<dbReference type="EMBL" id="AAPJ01000005">
    <property type="protein sequence ID" value="EAS49127.1"/>
    <property type="molecule type" value="Genomic_DNA"/>
</dbReference>
<evidence type="ECO:0000256" key="3">
    <source>
        <dbReference type="ARBA" id="ARBA00023163"/>
    </source>
</evidence>
<evidence type="ECO:0000259" key="4">
    <source>
        <dbReference type="PROSITE" id="PS50949"/>
    </source>
</evidence>
<evidence type="ECO:0000256" key="1">
    <source>
        <dbReference type="ARBA" id="ARBA00023015"/>
    </source>
</evidence>
<sequence>MECTVLLRCSQRGPEQVNIFDTSQKKSTLEPVDVTTVQERVYQSLRLGLLKGEFLPGEQVSIRGLAEVLGTSPMPVRDAVARLIAERAFEQSGPRSIRVFPYLASDHENYIRIRMQLEGYAAERAASLPKDPALIESLKRHNASIGEALQARDFEAALAGNQSFHFEVYRAAGYPQLLDIISTLWLRTGPIVASARRDEVLFDRLFNTGIRIHDDAIDAIAQRDRAAARWAINLDIRSAHLAIRRFFKSASSGGTAPA</sequence>
<evidence type="ECO:0000256" key="2">
    <source>
        <dbReference type="ARBA" id="ARBA00023125"/>
    </source>
</evidence>
<name>Q1YGU8_AURMS</name>
<dbReference type="Gene3D" id="1.20.120.530">
    <property type="entry name" value="GntR ligand-binding domain-like"/>
    <property type="match status" value="1"/>
</dbReference>
<keyword evidence="6" id="KW-1185">Reference proteome</keyword>
<evidence type="ECO:0000313" key="5">
    <source>
        <dbReference type="EMBL" id="EAS49127.1"/>
    </source>
</evidence>
<dbReference type="Proteomes" id="UP000000321">
    <property type="component" value="Unassembled WGS sequence"/>
</dbReference>
<accession>Q1YGU8</accession>
<feature type="domain" description="HTH gntR-type" evidence="4">
    <location>
        <begin position="35"/>
        <end position="102"/>
    </location>
</feature>
<comment type="caution">
    <text evidence="5">The sequence shown here is derived from an EMBL/GenBank/DDBJ whole genome shotgun (WGS) entry which is preliminary data.</text>
</comment>
<dbReference type="InterPro" id="IPR000524">
    <property type="entry name" value="Tscrpt_reg_HTH_GntR"/>
</dbReference>
<dbReference type="PANTHER" id="PTHR43537:SF39">
    <property type="entry name" value="HTH-TYPE TRANSCRIPTIONAL REGULATOR MCBR"/>
    <property type="match status" value="1"/>
</dbReference>
<dbReference type="SUPFAM" id="SSF46785">
    <property type="entry name" value="Winged helix' DNA-binding domain"/>
    <property type="match status" value="1"/>
</dbReference>
<dbReference type="BioCyc" id="AURANTIMONAS:SI859A1_02727-MONOMER"/>
<evidence type="ECO:0000313" key="6">
    <source>
        <dbReference type="Proteomes" id="UP000000321"/>
    </source>
</evidence>
<keyword evidence="3" id="KW-0804">Transcription</keyword>
<dbReference type="PROSITE" id="PS50949">
    <property type="entry name" value="HTH_GNTR"/>
    <property type="match status" value="1"/>
</dbReference>
<dbReference type="GO" id="GO:0003700">
    <property type="term" value="F:DNA-binding transcription factor activity"/>
    <property type="evidence" value="ECO:0007669"/>
    <property type="project" value="InterPro"/>
</dbReference>
<keyword evidence="2" id="KW-0238">DNA-binding</keyword>
<dbReference type="AlphaFoldDB" id="Q1YGU8"/>